<evidence type="ECO:0008006" key="3">
    <source>
        <dbReference type="Google" id="ProtNLM"/>
    </source>
</evidence>
<evidence type="ECO:0000313" key="2">
    <source>
        <dbReference type="Proteomes" id="UP000285655"/>
    </source>
</evidence>
<comment type="caution">
    <text evidence="1">The sequence shown here is derived from an EMBL/GenBank/DDBJ whole genome shotgun (WGS) entry which is preliminary data.</text>
</comment>
<proteinExistence type="predicted"/>
<protein>
    <recommendedName>
        <fullName evidence="3">Linalool dehydratase/isomerase domain-containing protein</fullName>
    </recommendedName>
</protein>
<dbReference type="EMBL" id="QZJW01000005">
    <property type="protein sequence ID" value="RJO62031.1"/>
    <property type="molecule type" value="Genomic_DNA"/>
</dbReference>
<evidence type="ECO:0000313" key="1">
    <source>
        <dbReference type="EMBL" id="RJO62031.1"/>
    </source>
</evidence>
<reference evidence="1 2" key="1">
    <citation type="journal article" date="2017" name="ISME J.">
        <title>Energy and carbon metabolisms in a deep terrestrial subsurface fluid microbial community.</title>
        <authorList>
            <person name="Momper L."/>
            <person name="Jungbluth S.P."/>
            <person name="Lee M.D."/>
            <person name="Amend J.P."/>
        </authorList>
    </citation>
    <scope>NUCLEOTIDE SEQUENCE [LARGE SCALE GENOMIC DNA]</scope>
    <source>
        <strain evidence="1">SURF_29</strain>
    </source>
</reference>
<name>A0A419DFZ3_9BACT</name>
<dbReference type="AlphaFoldDB" id="A0A419DFZ3"/>
<accession>A0A419DFZ3</accession>
<dbReference type="Proteomes" id="UP000285655">
    <property type="component" value="Unassembled WGS sequence"/>
</dbReference>
<gene>
    <name evidence="1" type="ORF">C4544_00825</name>
</gene>
<sequence length="320" mass="36573">MPSLEVKEKANLGSAYKKALNLLEESYKNGRIFSHLPKDNVPLSWFEPLCIPAMPPALRKEAIKKYLHEGKILNIATTGMMAWAIINILEDYSTDEKVLLEEYFTKCDEYFDCKLTAEGLLPTGLEGNWLVSADRQGILVENQAYYGKLLDLLFLLTDDDLYEFKKKRLIGAVRNKLDGAYVLDREDAMEIRPNSFIAAFLAPELFKRSDWKKTFDTFVKSDALWLDWGGLSTIAVDNIGKSWFFINNMAAIALYRLDGLKYFEKINRIVNASAKNVLWQEHSGRPCEVTLDSDGKIQVQGLYSISLATFIYLYRITQDD</sequence>
<organism evidence="1 2">
    <name type="scientific">candidate division WS5 bacterium</name>
    <dbReference type="NCBI Taxonomy" id="2093353"/>
    <lineage>
        <taxon>Bacteria</taxon>
        <taxon>candidate division WS5</taxon>
    </lineage>
</organism>